<feature type="binding site" evidence="8">
    <location>
        <begin position="21"/>
        <end position="22"/>
    </location>
    <ligand>
        <name>ATP</name>
        <dbReference type="ChEBI" id="CHEBI:30616"/>
    </ligand>
</feature>
<evidence type="ECO:0000256" key="4">
    <source>
        <dbReference type="ARBA" id="ARBA00022840"/>
    </source>
</evidence>
<dbReference type="InterPro" id="IPR050203">
    <property type="entry name" value="Trp-tRNA_synthetase"/>
</dbReference>
<dbReference type="InterPro" id="IPR024109">
    <property type="entry name" value="Trp-tRNA-ligase_bac-type"/>
</dbReference>
<reference evidence="10 11" key="1">
    <citation type="submission" date="2018-08" db="EMBL/GenBank/DDBJ databases">
        <title>A genome reference for cultivated species of the human gut microbiota.</title>
        <authorList>
            <person name="Zou Y."/>
            <person name="Xue W."/>
            <person name="Luo G."/>
        </authorList>
    </citation>
    <scope>NUCLEOTIDE SEQUENCE [LARGE SCALE GENOMIC DNA]</scope>
    <source>
        <strain evidence="10 11">AM25-6</strain>
    </source>
</reference>
<feature type="binding site" evidence="8">
    <location>
        <begin position="149"/>
        <end position="151"/>
    </location>
    <ligand>
        <name>ATP</name>
        <dbReference type="ChEBI" id="CHEBI:30616"/>
    </ligand>
</feature>
<keyword evidence="5 8" id="KW-0648">Protein biosynthesis</keyword>
<dbReference type="CDD" id="cd00806">
    <property type="entry name" value="TrpRS_core"/>
    <property type="match status" value="1"/>
</dbReference>
<gene>
    <name evidence="8 10" type="primary">trpS</name>
    <name evidence="10" type="ORF">DW687_05230</name>
</gene>
<dbReference type="GO" id="GO:0005829">
    <property type="term" value="C:cytosol"/>
    <property type="evidence" value="ECO:0007669"/>
    <property type="project" value="TreeGrafter"/>
</dbReference>
<feature type="binding site" evidence="8">
    <location>
        <begin position="197"/>
        <end position="201"/>
    </location>
    <ligand>
        <name>ATP</name>
        <dbReference type="ChEBI" id="CHEBI:30616"/>
    </ligand>
</feature>
<evidence type="ECO:0000256" key="1">
    <source>
        <dbReference type="ARBA" id="ARBA00005594"/>
    </source>
</evidence>
<dbReference type="PRINTS" id="PR01039">
    <property type="entry name" value="TRNASYNTHTRP"/>
</dbReference>
<dbReference type="Gene3D" id="1.10.240.10">
    <property type="entry name" value="Tyrosyl-Transfer RNA Synthetase"/>
    <property type="match status" value="1"/>
</dbReference>
<dbReference type="InterPro" id="IPR014729">
    <property type="entry name" value="Rossmann-like_a/b/a_fold"/>
</dbReference>
<proteinExistence type="inferred from homology"/>
<dbReference type="NCBIfam" id="TIGR00233">
    <property type="entry name" value="trpS"/>
    <property type="match status" value="1"/>
</dbReference>
<protein>
    <recommendedName>
        <fullName evidence="8">Tryptophan--tRNA ligase</fullName>
        <ecNumber evidence="8">6.1.1.2</ecNumber>
    </recommendedName>
    <alternativeName>
        <fullName evidence="8">Tryptophanyl-tRNA synthetase</fullName>
        <shortName evidence="8">TrpRS</shortName>
    </alternativeName>
</protein>
<keyword evidence="6 8" id="KW-0030">Aminoacyl-tRNA synthetase</keyword>
<comment type="function">
    <text evidence="8">Catalyzes the attachment of tryptophan to tRNA(Trp).</text>
</comment>
<dbReference type="GO" id="GO:0005524">
    <property type="term" value="F:ATP binding"/>
    <property type="evidence" value="ECO:0007669"/>
    <property type="project" value="UniProtKB-UniRule"/>
</dbReference>
<evidence type="ECO:0000256" key="6">
    <source>
        <dbReference type="ARBA" id="ARBA00023146"/>
    </source>
</evidence>
<keyword evidence="8" id="KW-0963">Cytoplasm</keyword>
<dbReference type="Proteomes" id="UP000261212">
    <property type="component" value="Unassembled WGS sequence"/>
</dbReference>
<dbReference type="InterPro" id="IPR002306">
    <property type="entry name" value="Trp-tRNA-ligase"/>
</dbReference>
<evidence type="ECO:0000256" key="3">
    <source>
        <dbReference type="ARBA" id="ARBA00022741"/>
    </source>
</evidence>
<dbReference type="GO" id="GO:0004830">
    <property type="term" value="F:tryptophan-tRNA ligase activity"/>
    <property type="evidence" value="ECO:0007669"/>
    <property type="project" value="UniProtKB-UniRule"/>
</dbReference>
<evidence type="ECO:0000256" key="9">
    <source>
        <dbReference type="RuleBase" id="RU363036"/>
    </source>
</evidence>
<keyword evidence="4 8" id="KW-0067">ATP-binding</keyword>
<evidence type="ECO:0000256" key="7">
    <source>
        <dbReference type="ARBA" id="ARBA00049929"/>
    </source>
</evidence>
<sequence>MSEDKKTILSGIQSSGEFTIGNYFGAIKNWVERQDDYNCIYFIADMHAITVNQVPADLRRRSFECAAMLLASGIDPKKSLLFIQSHVPAHAELQWILNCNAHMGELSRMTQYKDKSKSQGENIKVGLFDYPVLMAADILLYQADLVPVGDDQKQHLELTRTIANRFNNNYSPTFKVPEGYYGENGARIMSLQDPLKKMSKSDENKNGFISMIDNRDVIMSKCKRAVTDSDMNIIYDKENKPGVSNLLEIYSCAANKTMEEAVKDFEGKNYAYFKNAVGESIADRLSPIQNEFDRLCKDKTYVNEVLKDSRDSASYIANKTLRKVKKKVGFYSL</sequence>
<dbReference type="Pfam" id="PF00579">
    <property type="entry name" value="tRNA-synt_1b"/>
    <property type="match status" value="1"/>
</dbReference>
<dbReference type="FunFam" id="1.10.240.10:FF:000002">
    <property type="entry name" value="Tryptophan--tRNA ligase"/>
    <property type="match status" value="1"/>
</dbReference>
<evidence type="ECO:0000256" key="5">
    <source>
        <dbReference type="ARBA" id="ARBA00022917"/>
    </source>
</evidence>
<comment type="caution">
    <text evidence="10">The sequence shown here is derived from an EMBL/GenBank/DDBJ whole genome shotgun (WGS) entry which is preliminary data.</text>
</comment>
<dbReference type="EMBL" id="QUSM01000003">
    <property type="protein sequence ID" value="RGD74171.1"/>
    <property type="molecule type" value="Genomic_DNA"/>
</dbReference>
<accession>A0A3E3DY00</accession>
<name>A0A3E3DY00_9FIRM</name>
<dbReference type="AlphaFoldDB" id="A0A3E3DY00"/>
<evidence type="ECO:0000313" key="10">
    <source>
        <dbReference type="EMBL" id="RGD74171.1"/>
    </source>
</evidence>
<feature type="binding site" evidence="8">
    <location>
        <begin position="13"/>
        <end position="15"/>
    </location>
    <ligand>
        <name>ATP</name>
        <dbReference type="ChEBI" id="CHEBI:30616"/>
    </ligand>
</feature>
<dbReference type="SUPFAM" id="SSF52374">
    <property type="entry name" value="Nucleotidylyl transferase"/>
    <property type="match status" value="1"/>
</dbReference>
<dbReference type="EC" id="6.1.1.2" evidence="8"/>
<dbReference type="InterPro" id="IPR002305">
    <property type="entry name" value="aa-tRNA-synth_Ic"/>
</dbReference>
<dbReference type="RefSeq" id="WP_117532014.1">
    <property type="nucleotide sequence ID" value="NZ_QUSM01000003.1"/>
</dbReference>
<feature type="binding site" evidence="8">
    <location>
        <position position="137"/>
    </location>
    <ligand>
        <name>L-tryptophan</name>
        <dbReference type="ChEBI" id="CHEBI:57912"/>
    </ligand>
</feature>
<feature type="short sequence motif" description="'HIGH' region" evidence="8">
    <location>
        <begin position="14"/>
        <end position="22"/>
    </location>
</feature>
<evidence type="ECO:0000256" key="2">
    <source>
        <dbReference type="ARBA" id="ARBA00022598"/>
    </source>
</evidence>
<comment type="subunit">
    <text evidence="8">Homodimer.</text>
</comment>
<keyword evidence="3 8" id="KW-0547">Nucleotide-binding</keyword>
<organism evidence="10 11">
    <name type="scientific">Anaerofustis stercorihominis</name>
    <dbReference type="NCBI Taxonomy" id="214853"/>
    <lineage>
        <taxon>Bacteria</taxon>
        <taxon>Bacillati</taxon>
        <taxon>Bacillota</taxon>
        <taxon>Clostridia</taxon>
        <taxon>Eubacteriales</taxon>
        <taxon>Eubacteriaceae</taxon>
        <taxon>Anaerofustis</taxon>
    </lineage>
</organism>
<dbReference type="PANTHER" id="PTHR43766">
    <property type="entry name" value="TRYPTOPHAN--TRNA LIGASE, MITOCHONDRIAL"/>
    <property type="match status" value="1"/>
</dbReference>
<dbReference type="HAMAP" id="MF_00140_B">
    <property type="entry name" value="Trp_tRNA_synth_B"/>
    <property type="match status" value="1"/>
</dbReference>
<dbReference type="PANTHER" id="PTHR43766:SF1">
    <property type="entry name" value="TRYPTOPHAN--TRNA LIGASE, MITOCHONDRIAL"/>
    <property type="match status" value="1"/>
</dbReference>
<evidence type="ECO:0000313" key="11">
    <source>
        <dbReference type="Proteomes" id="UP000261212"/>
    </source>
</evidence>
<comment type="catalytic activity">
    <reaction evidence="7 8">
        <text>tRNA(Trp) + L-tryptophan + ATP = L-tryptophyl-tRNA(Trp) + AMP + diphosphate + H(+)</text>
        <dbReference type="Rhea" id="RHEA:24080"/>
        <dbReference type="Rhea" id="RHEA-COMP:9671"/>
        <dbReference type="Rhea" id="RHEA-COMP:9705"/>
        <dbReference type="ChEBI" id="CHEBI:15378"/>
        <dbReference type="ChEBI" id="CHEBI:30616"/>
        <dbReference type="ChEBI" id="CHEBI:33019"/>
        <dbReference type="ChEBI" id="CHEBI:57912"/>
        <dbReference type="ChEBI" id="CHEBI:78442"/>
        <dbReference type="ChEBI" id="CHEBI:78535"/>
        <dbReference type="ChEBI" id="CHEBI:456215"/>
        <dbReference type="EC" id="6.1.1.2"/>
    </reaction>
</comment>
<feature type="binding site" evidence="8">
    <location>
        <position position="188"/>
    </location>
    <ligand>
        <name>ATP</name>
        <dbReference type="ChEBI" id="CHEBI:30616"/>
    </ligand>
</feature>
<keyword evidence="2 8" id="KW-0436">Ligase</keyword>
<comment type="subcellular location">
    <subcellularLocation>
        <location evidence="8">Cytoplasm</location>
    </subcellularLocation>
</comment>
<feature type="short sequence motif" description="'KMSKS' region" evidence="8">
    <location>
        <begin position="197"/>
        <end position="201"/>
    </location>
</feature>
<dbReference type="GO" id="GO:0006436">
    <property type="term" value="P:tryptophanyl-tRNA aminoacylation"/>
    <property type="evidence" value="ECO:0007669"/>
    <property type="project" value="UniProtKB-UniRule"/>
</dbReference>
<comment type="similarity">
    <text evidence="1 8 9">Belongs to the class-I aminoacyl-tRNA synthetase family.</text>
</comment>
<dbReference type="Gene3D" id="3.40.50.620">
    <property type="entry name" value="HUPs"/>
    <property type="match status" value="1"/>
</dbReference>
<evidence type="ECO:0000256" key="8">
    <source>
        <dbReference type="HAMAP-Rule" id="MF_00140"/>
    </source>
</evidence>